<feature type="region of interest" description="Disordered" evidence="1">
    <location>
        <begin position="34"/>
        <end position="121"/>
    </location>
</feature>
<feature type="compositionally biased region" description="Polar residues" evidence="1">
    <location>
        <begin position="80"/>
        <end position="93"/>
    </location>
</feature>
<evidence type="ECO:0000313" key="2">
    <source>
        <dbReference type="EMBL" id="PKU44466.1"/>
    </source>
</evidence>
<protein>
    <submittedName>
        <fullName evidence="2">Uncharacterized protein</fullName>
    </submittedName>
</protein>
<evidence type="ECO:0000256" key="1">
    <source>
        <dbReference type="SAM" id="MobiDB-lite"/>
    </source>
</evidence>
<accession>A0A2I0UEH8</accession>
<organism evidence="2 3">
    <name type="scientific">Limosa lapponica baueri</name>
    <dbReference type="NCBI Taxonomy" id="1758121"/>
    <lineage>
        <taxon>Eukaryota</taxon>
        <taxon>Metazoa</taxon>
        <taxon>Chordata</taxon>
        <taxon>Craniata</taxon>
        <taxon>Vertebrata</taxon>
        <taxon>Euteleostomi</taxon>
        <taxon>Archelosauria</taxon>
        <taxon>Archosauria</taxon>
        <taxon>Dinosauria</taxon>
        <taxon>Saurischia</taxon>
        <taxon>Theropoda</taxon>
        <taxon>Coelurosauria</taxon>
        <taxon>Aves</taxon>
        <taxon>Neognathae</taxon>
        <taxon>Neoaves</taxon>
        <taxon>Charadriiformes</taxon>
        <taxon>Scolopacidae</taxon>
        <taxon>Limosa</taxon>
    </lineage>
</organism>
<sequence length="164" mass="18016">MGGLGSSLCFGVQAATWGRAVPVEYQPAVWIRNGAGNQGQQGKERSNDLLGGPFSLSSSHPQFKLKRALVPTLQPETRRSGFQNTSNPQLTTKSDGEDWPRRPLRKKKKKIEESGRLQGKSNVKCQQNCINSGEEPQQTLAGAALPRGSGVWHRWLTPWLGSPR</sequence>
<evidence type="ECO:0000313" key="3">
    <source>
        <dbReference type="Proteomes" id="UP000233556"/>
    </source>
</evidence>
<name>A0A2I0UEH8_LIMLA</name>
<dbReference type="Proteomes" id="UP000233556">
    <property type="component" value="Unassembled WGS sequence"/>
</dbReference>
<gene>
    <name evidence="2" type="ORF">llap_5233</name>
</gene>
<dbReference type="EMBL" id="KZ505825">
    <property type="protein sequence ID" value="PKU44466.1"/>
    <property type="molecule type" value="Genomic_DNA"/>
</dbReference>
<reference evidence="3" key="1">
    <citation type="submission" date="2017-11" db="EMBL/GenBank/DDBJ databases">
        <authorList>
            <person name="Lima N.C."/>
            <person name="Parody-Merino A.M."/>
            <person name="Battley P.F."/>
            <person name="Fidler A.E."/>
            <person name="Prosdocimi F."/>
        </authorList>
    </citation>
    <scope>NUCLEOTIDE SEQUENCE [LARGE SCALE GENOMIC DNA]</scope>
</reference>
<proteinExistence type="predicted"/>
<keyword evidence="3" id="KW-1185">Reference proteome</keyword>
<dbReference type="OrthoDB" id="10505485at2759"/>
<reference evidence="3" key="2">
    <citation type="submission" date="2017-12" db="EMBL/GenBank/DDBJ databases">
        <title>Genome sequence of the Bar-tailed Godwit (Limosa lapponica baueri).</title>
        <authorList>
            <person name="Lima N.C.B."/>
            <person name="Parody-Merino A.M."/>
            <person name="Battley P.F."/>
            <person name="Fidler A.E."/>
            <person name="Prosdocimi F."/>
        </authorList>
    </citation>
    <scope>NUCLEOTIDE SEQUENCE [LARGE SCALE GENOMIC DNA]</scope>
</reference>
<dbReference type="AlphaFoldDB" id="A0A2I0UEH8"/>